<gene>
    <name evidence="1" type="ORF">PCOR1329_LOCUS38707</name>
</gene>
<reference evidence="1" key="1">
    <citation type="submission" date="2023-10" db="EMBL/GenBank/DDBJ databases">
        <authorList>
            <person name="Chen Y."/>
            <person name="Shah S."/>
            <person name="Dougan E. K."/>
            <person name="Thang M."/>
            <person name="Chan C."/>
        </authorList>
    </citation>
    <scope>NUCLEOTIDE SEQUENCE [LARGE SCALE GENOMIC DNA]</scope>
</reference>
<proteinExistence type="predicted"/>
<accession>A0ABN9TGL3</accession>
<protein>
    <recommendedName>
        <fullName evidence="3">Glycoside hydrolase family 5 domain-containing protein</fullName>
    </recommendedName>
</protein>
<dbReference type="Proteomes" id="UP001189429">
    <property type="component" value="Unassembled WGS sequence"/>
</dbReference>
<organism evidence="1 2">
    <name type="scientific">Prorocentrum cordatum</name>
    <dbReference type="NCBI Taxonomy" id="2364126"/>
    <lineage>
        <taxon>Eukaryota</taxon>
        <taxon>Sar</taxon>
        <taxon>Alveolata</taxon>
        <taxon>Dinophyceae</taxon>
        <taxon>Prorocentrales</taxon>
        <taxon>Prorocentraceae</taxon>
        <taxon>Prorocentrum</taxon>
    </lineage>
</organism>
<keyword evidence="2" id="KW-1185">Reference proteome</keyword>
<comment type="caution">
    <text evidence="1">The sequence shown here is derived from an EMBL/GenBank/DDBJ whole genome shotgun (WGS) entry which is preliminary data.</text>
</comment>
<name>A0ABN9TGL3_9DINO</name>
<dbReference type="EMBL" id="CAUYUJ010014682">
    <property type="protein sequence ID" value="CAK0844646.1"/>
    <property type="molecule type" value="Genomic_DNA"/>
</dbReference>
<evidence type="ECO:0000313" key="2">
    <source>
        <dbReference type="Proteomes" id="UP001189429"/>
    </source>
</evidence>
<dbReference type="InterPro" id="IPR017853">
    <property type="entry name" value="GH"/>
</dbReference>
<evidence type="ECO:0000313" key="1">
    <source>
        <dbReference type="EMBL" id="CAK0844646.1"/>
    </source>
</evidence>
<dbReference type="Gene3D" id="3.20.20.80">
    <property type="entry name" value="Glycosidases"/>
    <property type="match status" value="1"/>
</dbReference>
<sequence>MSDPLIWQPDAAVYSVAVLAQASSIGFARSFHYGGTDTAMSRTAQPSLGFRVGCNYVPSDASNQLDMWRRDSFNPALNDVELGWAREKLGMSLVRVFLHEQPFFEDPCGFLDRVEQFLQIADSHGIQVMFVIWDGCWRPSSPCEVEEQGADGKLRRVGRPLIGVHNSCWVQSPLLETLRAWHDRSRLHQDDLRHYVQTVVRRFRTDPRIHSWDLYNEADNWVLEMATFLSNPRRMLMYIADSLRGFAWRVCAGVLRRKSRSGGAGRSARGDVHQIVAEHEEQRLSSQTPYPHVTWWTTSSFDLDLRFALLASTVLWVRSVAPSQPVTICEWEMMTGRFCELALRHSDIGSFHIYSSGRSTAAEAERMQVRYGVGRQVFLTEYLARPWWCGSRFDTVLPALKQRNVAGALNWGLVAGRTQTFHSWLTWFWPLRVWGGLLAAVAGAASLEPRNWWHDVLRPGSGEPYRQDEAALLRLVAGQG</sequence>
<evidence type="ECO:0008006" key="3">
    <source>
        <dbReference type="Google" id="ProtNLM"/>
    </source>
</evidence>
<dbReference type="SUPFAM" id="SSF51445">
    <property type="entry name" value="(Trans)glycosidases"/>
    <property type="match status" value="1"/>
</dbReference>